<reference evidence="2" key="1">
    <citation type="journal article" date="2023" name="Science">
        <title>Genome structures resolve the early diversification of teleost fishes.</title>
        <authorList>
            <person name="Parey E."/>
            <person name="Louis A."/>
            <person name="Montfort J."/>
            <person name="Bouchez O."/>
            <person name="Roques C."/>
            <person name="Iampietro C."/>
            <person name="Lluch J."/>
            <person name="Castinel A."/>
            <person name="Donnadieu C."/>
            <person name="Desvignes T."/>
            <person name="Floi Bucao C."/>
            <person name="Jouanno E."/>
            <person name="Wen M."/>
            <person name="Mejri S."/>
            <person name="Dirks R."/>
            <person name="Jansen H."/>
            <person name="Henkel C."/>
            <person name="Chen W.J."/>
            <person name="Zahm M."/>
            <person name="Cabau C."/>
            <person name="Klopp C."/>
            <person name="Thompson A.W."/>
            <person name="Robinson-Rechavi M."/>
            <person name="Braasch I."/>
            <person name="Lecointre G."/>
            <person name="Bobe J."/>
            <person name="Postlethwait J.H."/>
            <person name="Berthelot C."/>
            <person name="Roest Crollius H."/>
            <person name="Guiguen Y."/>
        </authorList>
    </citation>
    <scope>NUCLEOTIDE SEQUENCE</scope>
    <source>
        <strain evidence="2">Concon-B</strain>
    </source>
</reference>
<feature type="compositionally biased region" description="Basic and acidic residues" evidence="1">
    <location>
        <begin position="54"/>
        <end position="65"/>
    </location>
</feature>
<sequence length="354" mass="37521">MTPVTRKHLAQPDLTNGFPSARRARGSTRLPLTEGGGGKMPQTPPPAPPIRGVTKKDTPTTREGEGSLGSEVSSKGEGQKDSTMEEEKKKKTKKEEEEGEYEEPDDQNTQVYDTPPTSRWQHTASPAVCVDESIYNTPRVHPANTEQGSEVYDVPTLPVTMVSDIQQQTSSIPACLAAGEEVEEDVSGAGLLYSVPGPAPRADGQVLPREGAEPDCGVYDMPAPSTSSGDVQWKGSLSALIQSALGTASLATPSPRELAASLAEILSVWRGSGWRRPAPPLLQAWSRLSDPLPALAACGPAPPSEALLSLVRRALEDSAALLQIQATPGRPRLPSQDSLSRRPLPALPVAETPP</sequence>
<gene>
    <name evidence="2" type="ORF">COCON_G00113680</name>
</gene>
<name>A0A9Q1DFT8_CONCO</name>
<feature type="region of interest" description="Disordered" evidence="1">
    <location>
        <begin position="1"/>
        <end position="125"/>
    </location>
</feature>
<organism evidence="2 3">
    <name type="scientific">Conger conger</name>
    <name type="common">Conger eel</name>
    <name type="synonym">Muraena conger</name>
    <dbReference type="NCBI Taxonomy" id="82655"/>
    <lineage>
        <taxon>Eukaryota</taxon>
        <taxon>Metazoa</taxon>
        <taxon>Chordata</taxon>
        <taxon>Craniata</taxon>
        <taxon>Vertebrata</taxon>
        <taxon>Euteleostomi</taxon>
        <taxon>Actinopterygii</taxon>
        <taxon>Neopterygii</taxon>
        <taxon>Teleostei</taxon>
        <taxon>Anguilliformes</taxon>
        <taxon>Congridae</taxon>
        <taxon>Conger</taxon>
    </lineage>
</organism>
<feature type="compositionally biased region" description="Acidic residues" evidence="1">
    <location>
        <begin position="97"/>
        <end position="106"/>
    </location>
</feature>
<feature type="compositionally biased region" description="Polar residues" evidence="1">
    <location>
        <begin position="107"/>
        <end position="124"/>
    </location>
</feature>
<dbReference type="EMBL" id="JAFJMO010000008">
    <property type="protein sequence ID" value="KAJ8268761.1"/>
    <property type="molecule type" value="Genomic_DNA"/>
</dbReference>
<feature type="compositionally biased region" description="Basic and acidic residues" evidence="1">
    <location>
        <begin position="77"/>
        <end position="96"/>
    </location>
</feature>
<dbReference type="Proteomes" id="UP001152803">
    <property type="component" value="Unassembled WGS sequence"/>
</dbReference>
<comment type="caution">
    <text evidence="2">The sequence shown here is derived from an EMBL/GenBank/DDBJ whole genome shotgun (WGS) entry which is preliminary data.</text>
</comment>
<evidence type="ECO:0000313" key="3">
    <source>
        <dbReference type="Proteomes" id="UP001152803"/>
    </source>
</evidence>
<evidence type="ECO:0000256" key="1">
    <source>
        <dbReference type="SAM" id="MobiDB-lite"/>
    </source>
</evidence>
<feature type="region of interest" description="Disordered" evidence="1">
    <location>
        <begin position="323"/>
        <end position="354"/>
    </location>
</feature>
<keyword evidence="3" id="KW-1185">Reference proteome</keyword>
<dbReference type="AlphaFoldDB" id="A0A9Q1DFT8"/>
<proteinExistence type="predicted"/>
<evidence type="ECO:0000313" key="2">
    <source>
        <dbReference type="EMBL" id="KAJ8268761.1"/>
    </source>
</evidence>
<accession>A0A9Q1DFT8</accession>
<dbReference type="OrthoDB" id="5983572at2759"/>
<protein>
    <submittedName>
        <fullName evidence="2">Uncharacterized protein</fullName>
    </submittedName>
</protein>
<feature type="region of interest" description="Disordered" evidence="1">
    <location>
        <begin position="197"/>
        <end position="230"/>
    </location>
</feature>